<dbReference type="NCBIfam" id="TIGR01844">
    <property type="entry name" value="type_I_sec_TolC"/>
    <property type="match status" value="1"/>
</dbReference>
<accession>D9SE22</accession>
<dbReference type="SUPFAM" id="SSF56954">
    <property type="entry name" value="Outer membrane efflux proteins (OEP)"/>
    <property type="match status" value="1"/>
</dbReference>
<dbReference type="GO" id="GO:1990281">
    <property type="term" value="C:efflux pump complex"/>
    <property type="evidence" value="ECO:0007669"/>
    <property type="project" value="TreeGrafter"/>
</dbReference>
<dbReference type="PANTHER" id="PTHR30026:SF20">
    <property type="entry name" value="OUTER MEMBRANE PROTEIN TOLC"/>
    <property type="match status" value="1"/>
</dbReference>
<dbReference type="RefSeq" id="WP_013294746.1">
    <property type="nucleotide sequence ID" value="NC_014394.1"/>
</dbReference>
<evidence type="ECO:0000256" key="3">
    <source>
        <dbReference type="ARBA" id="ARBA00022448"/>
    </source>
</evidence>
<keyword evidence="8" id="KW-0175">Coiled coil</keyword>
<dbReference type="HOGENOM" id="CLU_012817_0_2_4"/>
<evidence type="ECO:0000313" key="10">
    <source>
        <dbReference type="EMBL" id="ADL56844.1"/>
    </source>
</evidence>
<organism evidence="10 11">
    <name type="scientific">Gallionella capsiferriformans (strain ES-2)</name>
    <name type="common">Gallionella ferruginea capsiferriformans (strain ES-2)</name>
    <dbReference type="NCBI Taxonomy" id="395494"/>
    <lineage>
        <taxon>Bacteria</taxon>
        <taxon>Pseudomonadati</taxon>
        <taxon>Pseudomonadota</taxon>
        <taxon>Betaproteobacteria</taxon>
        <taxon>Nitrosomonadales</taxon>
        <taxon>Gallionellaceae</taxon>
        <taxon>Gallionella</taxon>
    </lineage>
</organism>
<dbReference type="KEGG" id="gca:Galf_2852"/>
<feature type="chain" id="PRO_5003128004" evidence="9">
    <location>
        <begin position="25"/>
        <end position="444"/>
    </location>
</feature>
<dbReference type="InterPro" id="IPR051906">
    <property type="entry name" value="TolC-like"/>
</dbReference>
<keyword evidence="5" id="KW-0812">Transmembrane</keyword>
<gene>
    <name evidence="10" type="ordered locus">Galf_2852</name>
</gene>
<dbReference type="STRING" id="395494.Galf_2852"/>
<evidence type="ECO:0000256" key="2">
    <source>
        <dbReference type="ARBA" id="ARBA00007613"/>
    </source>
</evidence>
<evidence type="ECO:0000256" key="1">
    <source>
        <dbReference type="ARBA" id="ARBA00004442"/>
    </source>
</evidence>
<comment type="subcellular location">
    <subcellularLocation>
        <location evidence="1">Cell outer membrane</location>
    </subcellularLocation>
</comment>
<dbReference type="GO" id="GO:0015562">
    <property type="term" value="F:efflux transmembrane transporter activity"/>
    <property type="evidence" value="ECO:0007669"/>
    <property type="project" value="InterPro"/>
</dbReference>
<dbReference type="EMBL" id="CP002159">
    <property type="protein sequence ID" value="ADL56844.1"/>
    <property type="molecule type" value="Genomic_DNA"/>
</dbReference>
<keyword evidence="9" id="KW-0732">Signal</keyword>
<sequence length="444" mass="48276" precursor="true">MKTKLFTSRLALAIVLGAPLFAQAADLLDIFRSAQSNDPVFAAARAAQQAGQEKLPQGRALLMPSVNLSANSTFNDLTTQYKGATLFPGGNQRYNSHGYGVTLVQPLLRQQNWLAYSESELQVAQSEAQFKVAEQDLLLRTAQAYFDVLIAQDSVQLAEAQKTAISEQLAQAKRNFEVGSATITDTHEAQARFDLTSSQQIAAQNNLEIKRSALQQLINAQPKELKSLGKQFSLDAPQPADMEKWVGDAQINSPQIAIAQAGAQLAEKEVARNRGGHYPTIDLVANYSKNYANGSSFGVGSDSTNKSVGVQLNLPIFQGGATNSKWREANANSERARQELENARRSVASQTRQAYLGVVSGISQVQALQQALTSSESVLEASRLGQEVGVRTNLDVLNAQQQLYATRRDLYQAEYNYLLSQLRLKAAVGSLGEAELTKVNEALK</sequence>
<dbReference type="eggNOG" id="COG1538">
    <property type="taxonomic scope" value="Bacteria"/>
</dbReference>
<keyword evidence="6" id="KW-0472">Membrane</keyword>
<evidence type="ECO:0000256" key="4">
    <source>
        <dbReference type="ARBA" id="ARBA00022452"/>
    </source>
</evidence>
<reference evidence="10 11" key="1">
    <citation type="submission" date="2010-08" db="EMBL/GenBank/DDBJ databases">
        <title>Complete sequence of Gallionella capsiferriformans ES-2.</title>
        <authorList>
            <consortium name="US DOE Joint Genome Institute"/>
            <person name="Lucas S."/>
            <person name="Copeland A."/>
            <person name="Lapidus A."/>
            <person name="Cheng J.-F."/>
            <person name="Bruce D."/>
            <person name="Goodwin L."/>
            <person name="Pitluck S."/>
            <person name="Chertkov O."/>
            <person name="Davenport K.W."/>
            <person name="Detter J.C."/>
            <person name="Han C."/>
            <person name="Tapia R."/>
            <person name="Land M."/>
            <person name="Hauser L."/>
            <person name="Chang Y.-J."/>
            <person name="Jeffries C."/>
            <person name="Kyrpides N."/>
            <person name="Ivanova N."/>
            <person name="Mikhailova N."/>
            <person name="Shelobolina E.S."/>
            <person name="Picardal F."/>
            <person name="Roden E."/>
            <person name="Emerson D."/>
            <person name="Woyke T."/>
        </authorList>
    </citation>
    <scope>NUCLEOTIDE SEQUENCE [LARGE SCALE GENOMIC DNA]</scope>
    <source>
        <strain evidence="10 11">ES-2</strain>
    </source>
</reference>
<comment type="similarity">
    <text evidence="2">Belongs to the outer membrane factor (OMF) (TC 1.B.17) family.</text>
</comment>
<evidence type="ECO:0000256" key="5">
    <source>
        <dbReference type="ARBA" id="ARBA00022692"/>
    </source>
</evidence>
<dbReference type="PANTHER" id="PTHR30026">
    <property type="entry name" value="OUTER MEMBRANE PROTEIN TOLC"/>
    <property type="match status" value="1"/>
</dbReference>
<protein>
    <submittedName>
        <fullName evidence="10">Type I secretion outer membrane protein, TolC family</fullName>
    </submittedName>
</protein>
<dbReference type="GO" id="GO:0015288">
    <property type="term" value="F:porin activity"/>
    <property type="evidence" value="ECO:0007669"/>
    <property type="project" value="TreeGrafter"/>
</dbReference>
<keyword evidence="3" id="KW-0813">Transport</keyword>
<dbReference type="Proteomes" id="UP000001235">
    <property type="component" value="Chromosome"/>
</dbReference>
<evidence type="ECO:0000256" key="8">
    <source>
        <dbReference type="SAM" id="Coils"/>
    </source>
</evidence>
<feature type="coiled-coil region" evidence="8">
    <location>
        <begin position="323"/>
        <end position="353"/>
    </location>
</feature>
<dbReference type="InterPro" id="IPR010130">
    <property type="entry name" value="T1SS_OMP_TolC"/>
</dbReference>
<feature type="coiled-coil region" evidence="8">
    <location>
        <begin position="116"/>
        <end position="175"/>
    </location>
</feature>
<evidence type="ECO:0000313" key="11">
    <source>
        <dbReference type="Proteomes" id="UP000001235"/>
    </source>
</evidence>
<evidence type="ECO:0000256" key="6">
    <source>
        <dbReference type="ARBA" id="ARBA00023136"/>
    </source>
</evidence>
<dbReference type="Gene3D" id="1.20.1600.10">
    <property type="entry name" value="Outer membrane efflux proteins (OEP)"/>
    <property type="match status" value="1"/>
</dbReference>
<dbReference type="AlphaFoldDB" id="D9SE22"/>
<evidence type="ECO:0000256" key="7">
    <source>
        <dbReference type="ARBA" id="ARBA00023237"/>
    </source>
</evidence>
<dbReference type="Pfam" id="PF02321">
    <property type="entry name" value="OEP"/>
    <property type="match status" value="2"/>
</dbReference>
<dbReference type="OrthoDB" id="9813458at2"/>
<keyword evidence="4" id="KW-1134">Transmembrane beta strand</keyword>
<dbReference type="InterPro" id="IPR003423">
    <property type="entry name" value="OMP_efflux"/>
</dbReference>
<dbReference type="GO" id="GO:0009279">
    <property type="term" value="C:cell outer membrane"/>
    <property type="evidence" value="ECO:0007669"/>
    <property type="project" value="UniProtKB-SubCell"/>
</dbReference>
<proteinExistence type="inferred from homology"/>
<evidence type="ECO:0000256" key="9">
    <source>
        <dbReference type="SAM" id="SignalP"/>
    </source>
</evidence>
<name>D9SE22_GALCS</name>
<keyword evidence="11" id="KW-1185">Reference proteome</keyword>
<feature type="signal peptide" evidence="9">
    <location>
        <begin position="1"/>
        <end position="24"/>
    </location>
</feature>
<keyword evidence="7" id="KW-0998">Cell outer membrane</keyword>